<comment type="catalytic activity">
    <reaction evidence="6">
        <text>5-carboxymethylaminomethyluridine(34) in tRNA(Leu) + S-adenosyl-L-methionine = 5-carboxymethylaminomethyl-2'-O-methyluridine(34) in tRNA(Leu) + S-adenosyl-L-homocysteine + H(+)</text>
        <dbReference type="Rhea" id="RHEA:43088"/>
        <dbReference type="Rhea" id="RHEA-COMP:10333"/>
        <dbReference type="Rhea" id="RHEA-COMP:10334"/>
        <dbReference type="ChEBI" id="CHEBI:15378"/>
        <dbReference type="ChEBI" id="CHEBI:57856"/>
        <dbReference type="ChEBI" id="CHEBI:59789"/>
        <dbReference type="ChEBI" id="CHEBI:74508"/>
        <dbReference type="ChEBI" id="CHEBI:74511"/>
        <dbReference type="EC" id="2.1.1.207"/>
    </reaction>
</comment>
<dbReference type="GO" id="GO:0003723">
    <property type="term" value="F:RNA binding"/>
    <property type="evidence" value="ECO:0007669"/>
    <property type="project" value="InterPro"/>
</dbReference>
<dbReference type="PIRSF" id="PIRSF029256">
    <property type="entry name" value="SpoU_TrmH_prd"/>
    <property type="match status" value="1"/>
</dbReference>
<keyword evidence="2 6" id="KW-0489">Methyltransferase</keyword>
<organism evidence="9 10">
    <name type="scientific">Nitratireductor aquibiodomus</name>
    <dbReference type="NCBI Taxonomy" id="204799"/>
    <lineage>
        <taxon>Bacteria</taxon>
        <taxon>Pseudomonadati</taxon>
        <taxon>Pseudomonadota</taxon>
        <taxon>Alphaproteobacteria</taxon>
        <taxon>Hyphomicrobiales</taxon>
        <taxon>Phyllobacteriaceae</taxon>
        <taxon>Nitratireductor</taxon>
    </lineage>
</organism>
<evidence type="ECO:0000256" key="3">
    <source>
        <dbReference type="ARBA" id="ARBA00022679"/>
    </source>
</evidence>
<evidence type="ECO:0000256" key="2">
    <source>
        <dbReference type="ARBA" id="ARBA00022603"/>
    </source>
</evidence>
<dbReference type="GO" id="GO:0002130">
    <property type="term" value="P:wobble position ribose methylation"/>
    <property type="evidence" value="ECO:0007669"/>
    <property type="project" value="TreeGrafter"/>
</dbReference>
<comment type="similarity">
    <text evidence="6">Belongs to the class IV-like SAM-binding methyltransferase superfamily. RNA methyltransferase TrmH family. TrmL subfamily.</text>
</comment>
<dbReference type="InterPro" id="IPR001537">
    <property type="entry name" value="SpoU_MeTrfase"/>
</dbReference>
<dbReference type="EC" id="2.1.1.207" evidence="6"/>
<dbReference type="HAMAP" id="MF_01885">
    <property type="entry name" value="tRNA_methyltr_TrmL"/>
    <property type="match status" value="1"/>
</dbReference>
<dbReference type="Pfam" id="PF00588">
    <property type="entry name" value="SpoU_methylase"/>
    <property type="match status" value="1"/>
</dbReference>
<evidence type="ECO:0000256" key="6">
    <source>
        <dbReference type="HAMAP-Rule" id="MF_01885"/>
    </source>
</evidence>
<accession>A0A1H4J8C9</accession>
<protein>
    <recommendedName>
        <fullName evidence="6">tRNA (cytidine(34)-2'-O)-methyltransferase</fullName>
        <ecNumber evidence="6">2.1.1.207</ecNumber>
    </recommendedName>
    <alternativeName>
        <fullName evidence="6">tRNA (cytidine/uridine-2'-O-)-methyltransferase TrmL</fullName>
    </alternativeName>
</protein>
<dbReference type="GO" id="GO:0141102">
    <property type="term" value="F:tRNA (5-carboxymethylaminomethyluridine(34)-2'-O)-methyltransferase activity"/>
    <property type="evidence" value="ECO:0007669"/>
    <property type="project" value="RHEA"/>
</dbReference>
<dbReference type="GO" id="GO:0005737">
    <property type="term" value="C:cytoplasm"/>
    <property type="evidence" value="ECO:0007669"/>
    <property type="project" value="UniProtKB-SubCell"/>
</dbReference>
<comment type="function">
    <text evidence="6">Methylates the ribose at the nucleotide 34 wobble position in the two leucyl isoacceptors tRNA(Leu)(CmAA) and tRNA(Leu)(cmnm5UmAA). Catalyzes the methyl transfer from S-adenosyl-L-methionine to the 2'-OH of the wobble nucleotide.</text>
</comment>
<dbReference type="InterPro" id="IPR029028">
    <property type="entry name" value="Alpha/beta_knot_MTases"/>
</dbReference>
<dbReference type="AlphaFoldDB" id="A0A1H4J8C9"/>
<evidence type="ECO:0000313" key="10">
    <source>
        <dbReference type="Proteomes" id="UP000199064"/>
    </source>
</evidence>
<dbReference type="PANTHER" id="PTHR42971">
    <property type="entry name" value="TRNA (CYTIDINE(34)-2'-O)-METHYLTRANSFERASE"/>
    <property type="match status" value="1"/>
</dbReference>
<keyword evidence="1 6" id="KW-0963">Cytoplasm</keyword>
<keyword evidence="4 6" id="KW-0949">S-adenosyl-L-methionine</keyword>
<evidence type="ECO:0000256" key="1">
    <source>
        <dbReference type="ARBA" id="ARBA00022490"/>
    </source>
</evidence>
<keyword evidence="3 6" id="KW-0808">Transferase</keyword>
<dbReference type="Proteomes" id="UP000199064">
    <property type="component" value="Unassembled WGS sequence"/>
</dbReference>
<dbReference type="EMBL" id="FNSL01000001">
    <property type="protein sequence ID" value="SEB42540.1"/>
    <property type="molecule type" value="Genomic_DNA"/>
</dbReference>
<sequence>MRIALYQPDIPGNTGAILRLAACLGFTVDLIEPAGFDLSDRNLKRAGMDYLERAALVRHASWEAFERWSRGEGRRLLLFTTRAETHYTDFSYADGDILLFGRESVGAPACVHDAADARLLIPMQEGARSLNLAMSAAMAAGEALRQLR</sequence>
<feature type="binding site" evidence="6 7">
    <location>
        <position position="129"/>
    </location>
    <ligand>
        <name>S-adenosyl-L-methionine</name>
        <dbReference type="ChEBI" id="CHEBI:59789"/>
    </ligand>
</feature>
<dbReference type="Gene3D" id="3.40.1280.10">
    <property type="match status" value="1"/>
</dbReference>
<keyword evidence="5 6" id="KW-0819">tRNA processing</keyword>
<dbReference type="CDD" id="cd18094">
    <property type="entry name" value="SpoU-like_TrmL"/>
    <property type="match status" value="1"/>
</dbReference>
<reference evidence="10" key="1">
    <citation type="submission" date="2016-10" db="EMBL/GenBank/DDBJ databases">
        <authorList>
            <person name="Varghese N."/>
            <person name="Submissions S."/>
        </authorList>
    </citation>
    <scope>NUCLEOTIDE SEQUENCE [LARGE SCALE GENOMIC DNA]</scope>
    <source>
        <strain evidence="10">ES.061</strain>
    </source>
</reference>
<proteinExistence type="inferred from homology"/>
<dbReference type="InterPro" id="IPR016914">
    <property type="entry name" value="TrmL"/>
</dbReference>
<dbReference type="RefSeq" id="WP_025030739.1">
    <property type="nucleotide sequence ID" value="NZ_FNSL01000001.1"/>
</dbReference>
<gene>
    <name evidence="6" type="primary">trmL</name>
    <name evidence="9" type="ORF">SAMN05216452_1116</name>
</gene>
<feature type="domain" description="tRNA/rRNA methyltransferase SpoU type" evidence="8">
    <location>
        <begin position="2"/>
        <end position="139"/>
    </location>
</feature>
<dbReference type="GO" id="GO:0141098">
    <property type="term" value="F:tRNA (cytidine(34)-2'-O)-methyltransferase activity"/>
    <property type="evidence" value="ECO:0007669"/>
    <property type="project" value="RHEA"/>
</dbReference>
<dbReference type="InterPro" id="IPR029026">
    <property type="entry name" value="tRNA_m1G_MTases_N"/>
</dbReference>
<comment type="caution">
    <text evidence="6">Lacks conserved residue(s) required for the propagation of feature annotation.</text>
</comment>
<evidence type="ECO:0000256" key="4">
    <source>
        <dbReference type="ARBA" id="ARBA00022691"/>
    </source>
</evidence>
<keyword evidence="10" id="KW-1185">Reference proteome</keyword>
<evidence type="ECO:0000313" key="9">
    <source>
        <dbReference type="EMBL" id="SEB42540.1"/>
    </source>
</evidence>
<feature type="binding site" evidence="6 7">
    <location>
        <position position="121"/>
    </location>
    <ligand>
        <name>S-adenosyl-L-methionine</name>
        <dbReference type="ChEBI" id="CHEBI:59789"/>
    </ligand>
</feature>
<evidence type="ECO:0000256" key="5">
    <source>
        <dbReference type="ARBA" id="ARBA00022694"/>
    </source>
</evidence>
<name>A0A1H4J8C9_9HYPH</name>
<dbReference type="PANTHER" id="PTHR42971:SF1">
    <property type="entry name" value="TRNA (CYTIDINE(34)-2'-O)-METHYLTRANSFERASE"/>
    <property type="match status" value="1"/>
</dbReference>
<evidence type="ECO:0000259" key="8">
    <source>
        <dbReference type="Pfam" id="PF00588"/>
    </source>
</evidence>
<evidence type="ECO:0000256" key="7">
    <source>
        <dbReference type="PIRSR" id="PIRSR029256-1"/>
    </source>
</evidence>
<comment type="subcellular location">
    <subcellularLocation>
        <location evidence="6">Cytoplasm</location>
    </subcellularLocation>
</comment>
<comment type="subunit">
    <text evidence="6">Homodimer.</text>
</comment>
<feature type="binding site" evidence="6 7">
    <location>
        <position position="101"/>
    </location>
    <ligand>
        <name>S-adenosyl-L-methionine</name>
        <dbReference type="ChEBI" id="CHEBI:59789"/>
    </ligand>
</feature>
<dbReference type="SUPFAM" id="SSF75217">
    <property type="entry name" value="alpha/beta knot"/>
    <property type="match status" value="1"/>
</dbReference>
<comment type="catalytic activity">
    <reaction evidence="6">
        <text>cytidine(34) in tRNA + S-adenosyl-L-methionine = 2'-O-methylcytidine(34) in tRNA + S-adenosyl-L-homocysteine + H(+)</text>
        <dbReference type="Rhea" id="RHEA:43084"/>
        <dbReference type="Rhea" id="RHEA-COMP:10331"/>
        <dbReference type="Rhea" id="RHEA-COMP:10332"/>
        <dbReference type="ChEBI" id="CHEBI:15378"/>
        <dbReference type="ChEBI" id="CHEBI:57856"/>
        <dbReference type="ChEBI" id="CHEBI:59789"/>
        <dbReference type="ChEBI" id="CHEBI:74495"/>
        <dbReference type="ChEBI" id="CHEBI:82748"/>
        <dbReference type="EC" id="2.1.1.207"/>
    </reaction>
</comment>